<reference evidence="2" key="1">
    <citation type="journal article" date="2017" name="Nature">
        <title>The sunflower genome provides insights into oil metabolism, flowering and Asterid evolution.</title>
        <authorList>
            <person name="Badouin H."/>
            <person name="Gouzy J."/>
            <person name="Grassa C.J."/>
            <person name="Murat F."/>
            <person name="Staton S.E."/>
            <person name="Cottret L."/>
            <person name="Lelandais-Briere C."/>
            <person name="Owens G.L."/>
            <person name="Carrere S."/>
            <person name="Mayjonade B."/>
            <person name="Legrand L."/>
            <person name="Gill N."/>
            <person name="Kane N.C."/>
            <person name="Bowers J.E."/>
            <person name="Hubner S."/>
            <person name="Bellec A."/>
            <person name="Berard A."/>
            <person name="Berges H."/>
            <person name="Blanchet N."/>
            <person name="Boniface M.C."/>
            <person name="Brunel D."/>
            <person name="Catrice O."/>
            <person name="Chaidir N."/>
            <person name="Claudel C."/>
            <person name="Donnadieu C."/>
            <person name="Faraut T."/>
            <person name="Fievet G."/>
            <person name="Helmstetter N."/>
            <person name="King M."/>
            <person name="Knapp S.J."/>
            <person name="Lai Z."/>
            <person name="Le Paslier M.C."/>
            <person name="Lippi Y."/>
            <person name="Lorenzon L."/>
            <person name="Mandel J.R."/>
            <person name="Marage G."/>
            <person name="Marchand G."/>
            <person name="Marquand E."/>
            <person name="Bret-Mestries E."/>
            <person name="Morien E."/>
            <person name="Nambeesan S."/>
            <person name="Nguyen T."/>
            <person name="Pegot-Espagnet P."/>
            <person name="Pouilly N."/>
            <person name="Raftis F."/>
            <person name="Sallet E."/>
            <person name="Schiex T."/>
            <person name="Thomas J."/>
            <person name="Vandecasteele C."/>
            <person name="Vares D."/>
            <person name="Vear F."/>
            <person name="Vautrin S."/>
            <person name="Crespi M."/>
            <person name="Mangin B."/>
            <person name="Burke J.M."/>
            <person name="Salse J."/>
            <person name="Munos S."/>
            <person name="Vincourt P."/>
            <person name="Rieseberg L.H."/>
            <person name="Langlade N.B."/>
        </authorList>
    </citation>
    <scope>NUCLEOTIDE SEQUENCE</scope>
    <source>
        <tissue evidence="2">Leaves</tissue>
    </source>
</reference>
<name>A0A9K3HVI3_HELAN</name>
<evidence type="ECO:0000313" key="2">
    <source>
        <dbReference type="EMBL" id="KAF5785529.1"/>
    </source>
</evidence>
<organism evidence="2 3">
    <name type="scientific">Helianthus annuus</name>
    <name type="common">Common sunflower</name>
    <dbReference type="NCBI Taxonomy" id="4232"/>
    <lineage>
        <taxon>Eukaryota</taxon>
        <taxon>Viridiplantae</taxon>
        <taxon>Streptophyta</taxon>
        <taxon>Embryophyta</taxon>
        <taxon>Tracheophyta</taxon>
        <taxon>Spermatophyta</taxon>
        <taxon>Magnoliopsida</taxon>
        <taxon>eudicotyledons</taxon>
        <taxon>Gunneridae</taxon>
        <taxon>Pentapetalae</taxon>
        <taxon>asterids</taxon>
        <taxon>campanulids</taxon>
        <taxon>Asterales</taxon>
        <taxon>Asteraceae</taxon>
        <taxon>Asteroideae</taxon>
        <taxon>Heliantheae alliance</taxon>
        <taxon>Heliantheae</taxon>
        <taxon>Helianthus</taxon>
    </lineage>
</organism>
<gene>
    <name evidence="2" type="ORF">HanXRQr2_Chr10g0429711</name>
</gene>
<feature type="compositionally biased region" description="Low complexity" evidence="1">
    <location>
        <begin position="246"/>
        <end position="267"/>
    </location>
</feature>
<dbReference type="PANTHER" id="PTHR47481">
    <property type="match status" value="1"/>
</dbReference>
<feature type="compositionally biased region" description="Polar residues" evidence="1">
    <location>
        <begin position="268"/>
        <end position="291"/>
    </location>
</feature>
<feature type="compositionally biased region" description="Low complexity" evidence="1">
    <location>
        <begin position="336"/>
        <end position="348"/>
    </location>
</feature>
<evidence type="ECO:0000313" key="3">
    <source>
        <dbReference type="Proteomes" id="UP000215914"/>
    </source>
</evidence>
<dbReference type="AlphaFoldDB" id="A0A9K3HVI3"/>
<protein>
    <submittedName>
        <fullName evidence="2">Uncharacterized protein</fullName>
    </submittedName>
</protein>
<dbReference type="Pfam" id="PF14223">
    <property type="entry name" value="Retrotran_gag_2"/>
    <property type="match status" value="1"/>
</dbReference>
<reference evidence="2" key="2">
    <citation type="submission" date="2020-06" db="EMBL/GenBank/DDBJ databases">
        <title>Helianthus annuus Genome sequencing and assembly Release 2.</title>
        <authorList>
            <person name="Gouzy J."/>
            <person name="Langlade N."/>
            <person name="Munos S."/>
        </authorList>
    </citation>
    <scope>NUCLEOTIDE SEQUENCE</scope>
    <source>
        <tissue evidence="2">Leaves</tissue>
    </source>
</reference>
<dbReference type="Proteomes" id="UP000215914">
    <property type="component" value="Unassembled WGS sequence"/>
</dbReference>
<feature type="region of interest" description="Disordered" evidence="1">
    <location>
        <begin position="215"/>
        <end position="291"/>
    </location>
</feature>
<dbReference type="EMBL" id="MNCJ02000325">
    <property type="protein sequence ID" value="KAF5785529.1"/>
    <property type="molecule type" value="Genomic_DNA"/>
</dbReference>
<sequence>MGDKGDNNNKTDALHPVYTVNNIQHKVRVLDGTKVTYSSWVKLFQLHARGYKVLDHIDGTKPPAKEDPNFESWTEIDAIVLQWIYGSLSDELLVRVLEPESTALEAWTRIKNIFLNNKGSRAAALEHAFTNLTLKSMPSLQAYCQKLKEIAGQLSDVESPVSENRLVIQLVRGLSPEYDTVAAQLNQSLPSWEVAVNLLDLEERHQSARDTPPIVAAALEPPPPPPAMDQQSQRRDTGPRGQSKFSNQQRRNNGPRPNRNSNPQQQSLAHSNPQRTGPWDNNQSYGPAASQNFGPAPWWVNAYGPPSGWAPPPCPYPTQSGWATPWQQGPWQPTGRSNNNKTSSSRTSPQAHITDFDPLQPTDIGEAFQALLLWTRLNRNGTWIQGHPIT</sequence>
<accession>A0A9K3HVI3</accession>
<proteinExistence type="predicted"/>
<comment type="caution">
    <text evidence="2">The sequence shown here is derived from an EMBL/GenBank/DDBJ whole genome shotgun (WGS) entry which is preliminary data.</text>
</comment>
<feature type="compositionally biased region" description="Polar residues" evidence="1">
    <location>
        <begin position="318"/>
        <end position="335"/>
    </location>
</feature>
<feature type="region of interest" description="Disordered" evidence="1">
    <location>
        <begin position="314"/>
        <end position="359"/>
    </location>
</feature>
<evidence type="ECO:0000256" key="1">
    <source>
        <dbReference type="SAM" id="MobiDB-lite"/>
    </source>
</evidence>
<dbReference type="PANTHER" id="PTHR47481:SF40">
    <property type="entry name" value="RETROTRANSPOSON GAG DOMAIN-CONTAINING PROTEIN"/>
    <property type="match status" value="1"/>
</dbReference>
<dbReference type="Gramene" id="mRNA:HanXRQr2_Chr10g0429711">
    <property type="protein sequence ID" value="CDS:HanXRQr2_Chr10g0429711.1"/>
    <property type="gene ID" value="HanXRQr2_Chr10g0429711"/>
</dbReference>
<keyword evidence="3" id="KW-1185">Reference proteome</keyword>